<gene>
    <name evidence="13" type="ORF">L6773_06790</name>
</gene>
<dbReference type="Pfam" id="PF07715">
    <property type="entry name" value="Plug"/>
    <property type="match status" value="1"/>
</dbReference>
<dbReference type="Proteomes" id="UP001165366">
    <property type="component" value="Unassembled WGS sequence"/>
</dbReference>
<reference evidence="13" key="1">
    <citation type="submission" date="2022-01" db="EMBL/GenBank/DDBJ databases">
        <authorList>
            <person name="Wang Y."/>
        </authorList>
    </citation>
    <scope>NUCLEOTIDE SEQUENCE</scope>
    <source>
        <strain evidence="13">WB101</strain>
    </source>
</reference>
<dbReference type="Gene3D" id="2.170.130.10">
    <property type="entry name" value="TonB-dependent receptor, plug domain"/>
    <property type="match status" value="1"/>
</dbReference>
<keyword evidence="14" id="KW-1185">Reference proteome</keyword>
<keyword evidence="5" id="KW-0732">Signal</keyword>
<dbReference type="InterPro" id="IPR037066">
    <property type="entry name" value="Plug_dom_sf"/>
</dbReference>
<evidence type="ECO:0000259" key="12">
    <source>
        <dbReference type="Pfam" id="PF07715"/>
    </source>
</evidence>
<evidence type="ECO:0000313" key="14">
    <source>
        <dbReference type="Proteomes" id="UP001165366"/>
    </source>
</evidence>
<keyword evidence="2" id="KW-0813">Transport</keyword>
<accession>A0ABS9KBN8</accession>
<keyword evidence="4" id="KW-0812">Transmembrane</keyword>
<evidence type="ECO:0000256" key="6">
    <source>
        <dbReference type="ARBA" id="ARBA00023077"/>
    </source>
</evidence>
<dbReference type="Gene3D" id="2.40.170.20">
    <property type="entry name" value="TonB-dependent receptor, beta-barrel domain"/>
    <property type="match status" value="1"/>
</dbReference>
<dbReference type="InterPro" id="IPR008969">
    <property type="entry name" value="CarboxyPept-like_regulatory"/>
</dbReference>
<evidence type="ECO:0000256" key="8">
    <source>
        <dbReference type="ARBA" id="ARBA00023170"/>
    </source>
</evidence>
<dbReference type="InterPro" id="IPR000531">
    <property type="entry name" value="Beta-barrel_TonB"/>
</dbReference>
<reference evidence="13" key="2">
    <citation type="submission" date="2024-05" db="EMBL/GenBank/DDBJ databases">
        <title>Rhodohalobacter halophilus gen. nov., sp. nov., a moderately halophilic member of the family Balneolaceae.</title>
        <authorList>
            <person name="Xia J."/>
        </authorList>
    </citation>
    <scope>NUCLEOTIDE SEQUENCE</scope>
    <source>
        <strain evidence="13">WB101</strain>
    </source>
</reference>
<organism evidence="13 14">
    <name type="scientific">Rhodohalobacter sulfatireducens</name>
    <dbReference type="NCBI Taxonomy" id="2911366"/>
    <lineage>
        <taxon>Bacteria</taxon>
        <taxon>Pseudomonadati</taxon>
        <taxon>Balneolota</taxon>
        <taxon>Balneolia</taxon>
        <taxon>Balneolales</taxon>
        <taxon>Balneolaceae</taxon>
        <taxon>Rhodohalobacter</taxon>
    </lineage>
</organism>
<dbReference type="Pfam" id="PF13715">
    <property type="entry name" value="CarbopepD_reg_2"/>
    <property type="match status" value="1"/>
</dbReference>
<evidence type="ECO:0000256" key="3">
    <source>
        <dbReference type="ARBA" id="ARBA00022452"/>
    </source>
</evidence>
<dbReference type="PANTHER" id="PTHR30069">
    <property type="entry name" value="TONB-DEPENDENT OUTER MEMBRANE RECEPTOR"/>
    <property type="match status" value="1"/>
</dbReference>
<feature type="domain" description="TonB-dependent receptor-like beta-barrel" evidence="11">
    <location>
        <begin position="563"/>
        <end position="963"/>
    </location>
</feature>
<dbReference type="InterPro" id="IPR039426">
    <property type="entry name" value="TonB-dep_rcpt-like"/>
</dbReference>
<dbReference type="Pfam" id="PF00593">
    <property type="entry name" value="TonB_dep_Rec_b-barrel"/>
    <property type="match status" value="1"/>
</dbReference>
<comment type="caution">
    <text evidence="13">The sequence shown here is derived from an EMBL/GenBank/DDBJ whole genome shotgun (WGS) entry which is preliminary data.</text>
</comment>
<keyword evidence="3" id="KW-1134">Transmembrane beta strand</keyword>
<evidence type="ECO:0000256" key="4">
    <source>
        <dbReference type="ARBA" id="ARBA00022692"/>
    </source>
</evidence>
<protein>
    <submittedName>
        <fullName evidence="13">TonB-dependent receptor</fullName>
    </submittedName>
</protein>
<evidence type="ECO:0000256" key="2">
    <source>
        <dbReference type="ARBA" id="ARBA00022448"/>
    </source>
</evidence>
<evidence type="ECO:0000259" key="11">
    <source>
        <dbReference type="Pfam" id="PF00593"/>
    </source>
</evidence>
<sequence length="993" mass="109255">MKEKIAVSKILFFFLIALLTSFVTIQSLFASPYVQQNSNQVTISGTVVDADTGDPLAGVNIVVEGTMVGVATNAQGQFSLNVGSEPPITLIASIIGYTTQEIVIDEQNVSGLEIELSEETILGNDVVVSASRVEQSILEAPVSIEKMDIISVNQTASPTYYQALKNLKGVDMTTSSINFQIINARGFNSTGNTRMVQLTDGMDTQAPALNFPIGNLNGPSVLDVESVEFIPGASSALYGPNAFNGILLVNSKNPYRYPGLSVNVKTSVNHLNSRPSVGEPDGAQPMYDFAARYAKVINDRFAFKVNFSYSQAQDWVGINYSDKNASLAPSGVSNNPAYDGVHLYGDDGSFNLGLLGLPSENRTAIAQQISSQTGVPASITEQYVGALPAQPVTRTGYREEFLVDHDANNMKFGGSVHYRFTDNLEGSYTANYGAGTSVYSGAQRYSLKDFYIHQHKLQFEGDNFMIRGYGTFENSGDSYIADFVGFSINDEYRSTNQWFGTYGGAFAGGLMQLAAEAQGGNPTFNPATVNAILNNPEAVNGLHQNARNTADIGRIQPGTDAFQAAYDNAISDVVPNGARFDDQSRFLHAEGLYNFKNEISFVDLQVGLSFRQYQLRSNGTIFDDENGGVDINEYGGFMQASKSLLEDRLRLTGSIRYDKNENFDGQFNPRISSVIKVAENQNLRASYQTGFRNPTTQGQYIDLNVLTARLLGGLPYLAEKYRVTESAFTLESVERFTDAILQAETPQDQAAAAGQLRPYQEFDPVKPEQIQSFEIGYKGLLGNKLLLDAAYYYNIYDDFIAQFRVRQINSDFNQDGMIQPNEILNPSPETLPLLLNGNALNTFQLYTNVAETVKSQGAVFGFEYSLPSNFKLSANYNWNKLITDQDEGFIFDFNTPEHKVNLSLGNRRLTDQLGFNVTFRWQEEFDWTSSFANGTVPSVSTLDAQFTYRVPSIKSMVKVGGSNITNNRHFLNYGGPNLGAIYYVSLTFDQFLN</sequence>
<comment type="subcellular location">
    <subcellularLocation>
        <location evidence="1">Cell outer membrane</location>
        <topology evidence="1">Multi-pass membrane protein</topology>
    </subcellularLocation>
</comment>
<dbReference type="InterPro" id="IPR012910">
    <property type="entry name" value="Plug_dom"/>
</dbReference>
<evidence type="ECO:0000313" key="13">
    <source>
        <dbReference type="EMBL" id="MCG2588267.1"/>
    </source>
</evidence>
<keyword evidence="9" id="KW-0998">Cell outer membrane</keyword>
<dbReference type="PANTHER" id="PTHR30069:SF29">
    <property type="entry name" value="HEMOGLOBIN AND HEMOGLOBIN-HAPTOGLOBIN-BINDING PROTEIN 1-RELATED"/>
    <property type="match status" value="1"/>
</dbReference>
<dbReference type="SUPFAM" id="SSF49464">
    <property type="entry name" value="Carboxypeptidase regulatory domain-like"/>
    <property type="match status" value="1"/>
</dbReference>
<evidence type="ECO:0000256" key="5">
    <source>
        <dbReference type="ARBA" id="ARBA00022729"/>
    </source>
</evidence>
<proteinExistence type="inferred from homology"/>
<dbReference type="Gene3D" id="2.60.40.1120">
    <property type="entry name" value="Carboxypeptidase-like, regulatory domain"/>
    <property type="match status" value="1"/>
</dbReference>
<keyword evidence="7 10" id="KW-0472">Membrane</keyword>
<dbReference type="RefSeq" id="WP_237853110.1">
    <property type="nucleotide sequence ID" value="NZ_JAKLWS010000006.1"/>
</dbReference>
<evidence type="ECO:0000256" key="10">
    <source>
        <dbReference type="RuleBase" id="RU003357"/>
    </source>
</evidence>
<evidence type="ECO:0000256" key="7">
    <source>
        <dbReference type="ARBA" id="ARBA00023136"/>
    </source>
</evidence>
<feature type="domain" description="TonB-dependent receptor plug" evidence="12">
    <location>
        <begin position="139"/>
        <end position="246"/>
    </location>
</feature>
<dbReference type="InterPro" id="IPR036942">
    <property type="entry name" value="Beta-barrel_TonB_sf"/>
</dbReference>
<dbReference type="EMBL" id="JAKLWS010000006">
    <property type="protein sequence ID" value="MCG2588267.1"/>
    <property type="molecule type" value="Genomic_DNA"/>
</dbReference>
<keyword evidence="6 10" id="KW-0798">TonB box</keyword>
<evidence type="ECO:0000256" key="1">
    <source>
        <dbReference type="ARBA" id="ARBA00004571"/>
    </source>
</evidence>
<comment type="similarity">
    <text evidence="10">Belongs to the TonB-dependent receptor family.</text>
</comment>
<keyword evidence="8 13" id="KW-0675">Receptor</keyword>
<evidence type="ECO:0000256" key="9">
    <source>
        <dbReference type="ARBA" id="ARBA00023237"/>
    </source>
</evidence>
<name>A0ABS9KBN8_9BACT</name>
<dbReference type="SUPFAM" id="SSF56935">
    <property type="entry name" value="Porins"/>
    <property type="match status" value="1"/>
</dbReference>